<proteinExistence type="predicted"/>
<dbReference type="EMBL" id="JAYKXN010000001">
    <property type="protein sequence ID" value="KAK7319863.1"/>
    <property type="molecule type" value="Genomic_DNA"/>
</dbReference>
<evidence type="ECO:0000313" key="3">
    <source>
        <dbReference type="Proteomes" id="UP001359559"/>
    </source>
</evidence>
<name>A0AAN9Q6B4_CLITE</name>
<keyword evidence="3" id="KW-1185">Reference proteome</keyword>
<evidence type="ECO:0000313" key="2">
    <source>
        <dbReference type="EMBL" id="KAK7319863.1"/>
    </source>
</evidence>
<evidence type="ECO:0000256" key="1">
    <source>
        <dbReference type="SAM" id="SignalP"/>
    </source>
</evidence>
<keyword evidence="1" id="KW-0732">Signal</keyword>
<gene>
    <name evidence="2" type="ORF">RJT34_04591</name>
</gene>
<sequence length="116" mass="13147">MLFFFCTVISRLPCICFFSYTYSVNYTYDYTVWCDNITSSAVGGVEGRALLGRTKVMLRPQFQVMPPSNPNSSATVMRSTVYDRRQPPHLLWLLCIAVNPQRQPPQTITALSPLCS</sequence>
<evidence type="ECO:0008006" key="4">
    <source>
        <dbReference type="Google" id="ProtNLM"/>
    </source>
</evidence>
<reference evidence="2 3" key="1">
    <citation type="submission" date="2024-01" db="EMBL/GenBank/DDBJ databases">
        <title>The genomes of 5 underutilized Papilionoideae crops provide insights into root nodulation and disease resistance.</title>
        <authorList>
            <person name="Yuan L."/>
        </authorList>
    </citation>
    <scope>NUCLEOTIDE SEQUENCE [LARGE SCALE GENOMIC DNA]</scope>
    <source>
        <strain evidence="2">LY-2023</strain>
        <tissue evidence="2">Leaf</tissue>
    </source>
</reference>
<organism evidence="2 3">
    <name type="scientific">Clitoria ternatea</name>
    <name type="common">Butterfly pea</name>
    <dbReference type="NCBI Taxonomy" id="43366"/>
    <lineage>
        <taxon>Eukaryota</taxon>
        <taxon>Viridiplantae</taxon>
        <taxon>Streptophyta</taxon>
        <taxon>Embryophyta</taxon>
        <taxon>Tracheophyta</taxon>
        <taxon>Spermatophyta</taxon>
        <taxon>Magnoliopsida</taxon>
        <taxon>eudicotyledons</taxon>
        <taxon>Gunneridae</taxon>
        <taxon>Pentapetalae</taxon>
        <taxon>rosids</taxon>
        <taxon>fabids</taxon>
        <taxon>Fabales</taxon>
        <taxon>Fabaceae</taxon>
        <taxon>Papilionoideae</taxon>
        <taxon>50 kb inversion clade</taxon>
        <taxon>NPAAA clade</taxon>
        <taxon>indigoferoid/millettioid clade</taxon>
        <taxon>Phaseoleae</taxon>
        <taxon>Clitoria</taxon>
    </lineage>
</organism>
<protein>
    <recommendedName>
        <fullName evidence="4">Secreted protein</fullName>
    </recommendedName>
</protein>
<comment type="caution">
    <text evidence="2">The sequence shown here is derived from an EMBL/GenBank/DDBJ whole genome shotgun (WGS) entry which is preliminary data.</text>
</comment>
<feature type="chain" id="PRO_5042935747" description="Secreted protein" evidence="1">
    <location>
        <begin position="24"/>
        <end position="116"/>
    </location>
</feature>
<feature type="signal peptide" evidence="1">
    <location>
        <begin position="1"/>
        <end position="23"/>
    </location>
</feature>
<dbReference type="Proteomes" id="UP001359559">
    <property type="component" value="Unassembled WGS sequence"/>
</dbReference>
<dbReference type="AlphaFoldDB" id="A0AAN9Q6B4"/>
<accession>A0AAN9Q6B4</accession>